<dbReference type="PIRSF" id="PIRSF004749">
    <property type="entry name" value="Pep_def"/>
    <property type="match status" value="1"/>
</dbReference>
<dbReference type="NCBIfam" id="TIGR00079">
    <property type="entry name" value="pept_deformyl"/>
    <property type="match status" value="1"/>
</dbReference>
<dbReference type="Pfam" id="PF01327">
    <property type="entry name" value="Pep_deformylase"/>
    <property type="match status" value="1"/>
</dbReference>
<comment type="cofactor">
    <cofactor evidence="6">
        <name>Fe(2+)</name>
        <dbReference type="ChEBI" id="CHEBI:29033"/>
    </cofactor>
    <text evidence="6">Binds 1 Fe(2+) ion.</text>
</comment>
<evidence type="ECO:0000256" key="6">
    <source>
        <dbReference type="HAMAP-Rule" id="MF_00163"/>
    </source>
</evidence>
<comment type="function">
    <text evidence="6">Removes the formyl group from the N-terminal Met of newly synthesized proteins. Requires at least a dipeptide for an efficient rate of reaction. N-terminal L-methionine is a prerequisite for activity but the enzyme has broad specificity at other positions.</text>
</comment>
<evidence type="ECO:0000256" key="2">
    <source>
        <dbReference type="ARBA" id="ARBA00022723"/>
    </source>
</evidence>
<dbReference type="AlphaFoldDB" id="A0A1G7TJL5"/>
<dbReference type="Gene3D" id="3.90.45.10">
    <property type="entry name" value="Peptide deformylase"/>
    <property type="match status" value="1"/>
</dbReference>
<keyword evidence="4 6" id="KW-0648">Protein biosynthesis</keyword>
<dbReference type="NCBIfam" id="NF001159">
    <property type="entry name" value="PRK00150.1-3"/>
    <property type="match status" value="1"/>
</dbReference>
<dbReference type="GO" id="GO:0046872">
    <property type="term" value="F:metal ion binding"/>
    <property type="evidence" value="ECO:0007669"/>
    <property type="project" value="UniProtKB-KW"/>
</dbReference>
<gene>
    <name evidence="6" type="primary">def</name>
    <name evidence="7" type="ORF">SAMN05216241_10992</name>
</gene>
<dbReference type="PANTHER" id="PTHR10458">
    <property type="entry name" value="PEPTIDE DEFORMYLASE"/>
    <property type="match status" value="1"/>
</dbReference>
<dbReference type="GO" id="GO:0006412">
    <property type="term" value="P:translation"/>
    <property type="evidence" value="ECO:0007669"/>
    <property type="project" value="UniProtKB-UniRule"/>
</dbReference>
<dbReference type="GO" id="GO:0042586">
    <property type="term" value="F:peptide deformylase activity"/>
    <property type="evidence" value="ECO:0007669"/>
    <property type="project" value="UniProtKB-UniRule"/>
</dbReference>
<keyword evidence="2 6" id="KW-0479">Metal-binding</keyword>
<protein>
    <recommendedName>
        <fullName evidence="6">Peptide deformylase</fullName>
        <shortName evidence="6">PDF</shortName>
        <ecNumber evidence="6">3.5.1.88</ecNumber>
    </recommendedName>
    <alternativeName>
        <fullName evidence="6">Polypeptide deformylase</fullName>
    </alternativeName>
</protein>
<feature type="binding site" evidence="6">
    <location>
        <position position="136"/>
    </location>
    <ligand>
        <name>Fe cation</name>
        <dbReference type="ChEBI" id="CHEBI:24875"/>
    </ligand>
</feature>
<keyword evidence="5 6" id="KW-0408">Iron</keyword>
<dbReference type="FunFam" id="3.90.45.10:FF:000005">
    <property type="entry name" value="Peptide deformylase"/>
    <property type="match status" value="1"/>
</dbReference>
<reference evidence="7 8" key="1">
    <citation type="submission" date="2016-10" db="EMBL/GenBank/DDBJ databases">
        <authorList>
            <person name="de Groot N.N."/>
        </authorList>
    </citation>
    <scope>NUCLEOTIDE SEQUENCE [LARGE SCALE GENOMIC DNA]</scope>
    <source>
        <strain evidence="7 8">DSM 25584</strain>
    </source>
</reference>
<keyword evidence="3 6" id="KW-0378">Hydrolase</keyword>
<dbReference type="EMBL" id="FNCE01000009">
    <property type="protein sequence ID" value="SDG34849.1"/>
    <property type="molecule type" value="Genomic_DNA"/>
</dbReference>
<dbReference type="EC" id="3.5.1.88" evidence="6"/>
<feature type="binding site" evidence="6">
    <location>
        <position position="140"/>
    </location>
    <ligand>
        <name>Fe cation</name>
        <dbReference type="ChEBI" id="CHEBI:24875"/>
    </ligand>
</feature>
<dbReference type="CDD" id="cd00487">
    <property type="entry name" value="Pep_deformylase"/>
    <property type="match status" value="1"/>
</dbReference>
<dbReference type="OrthoDB" id="9804313at2"/>
<organism evidence="7 8">
    <name type="scientific">Limimonas halophila</name>
    <dbReference type="NCBI Taxonomy" id="1082479"/>
    <lineage>
        <taxon>Bacteria</taxon>
        <taxon>Pseudomonadati</taxon>
        <taxon>Pseudomonadota</taxon>
        <taxon>Alphaproteobacteria</taxon>
        <taxon>Rhodospirillales</taxon>
        <taxon>Rhodovibrionaceae</taxon>
        <taxon>Limimonas</taxon>
    </lineage>
</organism>
<dbReference type="PANTHER" id="PTHR10458:SF22">
    <property type="entry name" value="PEPTIDE DEFORMYLASE"/>
    <property type="match status" value="1"/>
</dbReference>
<comment type="catalytic activity">
    <reaction evidence="6">
        <text>N-terminal N-formyl-L-methionyl-[peptide] + H2O = N-terminal L-methionyl-[peptide] + formate</text>
        <dbReference type="Rhea" id="RHEA:24420"/>
        <dbReference type="Rhea" id="RHEA-COMP:10639"/>
        <dbReference type="Rhea" id="RHEA-COMP:10640"/>
        <dbReference type="ChEBI" id="CHEBI:15377"/>
        <dbReference type="ChEBI" id="CHEBI:15740"/>
        <dbReference type="ChEBI" id="CHEBI:49298"/>
        <dbReference type="ChEBI" id="CHEBI:64731"/>
        <dbReference type="EC" id="3.5.1.88"/>
    </reaction>
</comment>
<evidence type="ECO:0000256" key="3">
    <source>
        <dbReference type="ARBA" id="ARBA00022801"/>
    </source>
</evidence>
<sequence>MAELPILVAPDQRLKKRSEPVTQVDDELRRLMDDMLETMYAAPGVGLAAPQVGVNKRVLVADASREGEEPQPYRMVNPEVVWTGEETETQEEGCLSLPEVYAEITRPRQATIRYLDENGAEQTVEAEGFLATVLQHEIDHLNGVLFIDYLSSLKKNMILRKLAKQYKGGKSRKNRAKETAA</sequence>
<evidence type="ECO:0000256" key="4">
    <source>
        <dbReference type="ARBA" id="ARBA00022917"/>
    </source>
</evidence>
<feature type="binding site" evidence="6">
    <location>
        <position position="94"/>
    </location>
    <ligand>
        <name>Fe cation</name>
        <dbReference type="ChEBI" id="CHEBI:24875"/>
    </ligand>
</feature>
<feature type="active site" evidence="6">
    <location>
        <position position="137"/>
    </location>
</feature>
<evidence type="ECO:0000313" key="7">
    <source>
        <dbReference type="EMBL" id="SDG34849.1"/>
    </source>
</evidence>
<comment type="similarity">
    <text evidence="1 6">Belongs to the polypeptide deformylase family.</text>
</comment>
<dbReference type="PRINTS" id="PR01576">
    <property type="entry name" value="PDEFORMYLASE"/>
</dbReference>
<evidence type="ECO:0000256" key="1">
    <source>
        <dbReference type="ARBA" id="ARBA00010759"/>
    </source>
</evidence>
<dbReference type="Proteomes" id="UP000199415">
    <property type="component" value="Unassembled WGS sequence"/>
</dbReference>
<evidence type="ECO:0000313" key="8">
    <source>
        <dbReference type="Proteomes" id="UP000199415"/>
    </source>
</evidence>
<evidence type="ECO:0000256" key="5">
    <source>
        <dbReference type="ARBA" id="ARBA00023004"/>
    </source>
</evidence>
<dbReference type="STRING" id="1082479.SAMN05216241_10992"/>
<proteinExistence type="inferred from homology"/>
<name>A0A1G7TJL5_9PROT</name>
<dbReference type="InterPro" id="IPR023635">
    <property type="entry name" value="Peptide_deformylase"/>
</dbReference>
<keyword evidence="8" id="KW-1185">Reference proteome</keyword>
<dbReference type="InterPro" id="IPR036821">
    <property type="entry name" value="Peptide_deformylase_sf"/>
</dbReference>
<dbReference type="RefSeq" id="WP_090021021.1">
    <property type="nucleotide sequence ID" value="NZ_FNCE01000009.1"/>
</dbReference>
<dbReference type="HAMAP" id="MF_00163">
    <property type="entry name" value="Pep_deformylase"/>
    <property type="match status" value="1"/>
</dbReference>
<dbReference type="SUPFAM" id="SSF56420">
    <property type="entry name" value="Peptide deformylase"/>
    <property type="match status" value="1"/>
</dbReference>
<accession>A0A1G7TJL5</accession>